<dbReference type="Gene3D" id="1.10.10.10">
    <property type="entry name" value="Winged helix-like DNA-binding domain superfamily/Winged helix DNA-binding domain"/>
    <property type="match status" value="2"/>
</dbReference>
<dbReference type="SUPFAM" id="SSF48264">
    <property type="entry name" value="Cytochrome P450"/>
    <property type="match status" value="1"/>
</dbReference>
<organism evidence="11 12">
    <name type="scientific">Fusarium zealandicum</name>
    <dbReference type="NCBI Taxonomy" id="1053134"/>
    <lineage>
        <taxon>Eukaryota</taxon>
        <taxon>Fungi</taxon>
        <taxon>Dikarya</taxon>
        <taxon>Ascomycota</taxon>
        <taxon>Pezizomycotina</taxon>
        <taxon>Sordariomycetes</taxon>
        <taxon>Hypocreomycetidae</taxon>
        <taxon>Hypocreales</taxon>
        <taxon>Nectriaceae</taxon>
        <taxon>Fusarium</taxon>
        <taxon>Fusarium staphyleae species complex</taxon>
    </lineage>
</organism>
<dbReference type="GO" id="GO:0035556">
    <property type="term" value="P:intracellular signal transduction"/>
    <property type="evidence" value="ECO:0007669"/>
    <property type="project" value="InterPro"/>
</dbReference>
<dbReference type="InterPro" id="IPR036305">
    <property type="entry name" value="RGS_sf"/>
</dbReference>
<evidence type="ECO:0000256" key="6">
    <source>
        <dbReference type="ARBA" id="ARBA00023033"/>
    </source>
</evidence>
<dbReference type="PROSITE" id="PS50132">
    <property type="entry name" value="RGS"/>
    <property type="match status" value="1"/>
</dbReference>
<dbReference type="SUPFAM" id="SSF48097">
    <property type="entry name" value="Regulator of G-protein signaling, RGS"/>
    <property type="match status" value="1"/>
</dbReference>
<gene>
    <name evidence="11" type="ORF">FZEAL_744</name>
</gene>
<keyword evidence="5 7" id="KW-0408">Iron</keyword>
<dbReference type="GO" id="GO:0020037">
    <property type="term" value="F:heme binding"/>
    <property type="evidence" value="ECO:0007669"/>
    <property type="project" value="InterPro"/>
</dbReference>
<feature type="domain" description="RGS" evidence="9">
    <location>
        <begin position="333"/>
        <end position="471"/>
    </location>
</feature>
<keyword evidence="3" id="KW-0734">Signal transduction inhibitor</keyword>
<dbReference type="PANTHER" id="PTHR47582">
    <property type="entry name" value="P450, PUTATIVE (EUROFUNG)-RELATED"/>
    <property type="match status" value="1"/>
</dbReference>
<evidence type="ECO:0000256" key="3">
    <source>
        <dbReference type="ARBA" id="ARBA00022700"/>
    </source>
</evidence>
<dbReference type="OrthoDB" id="1470350at2759"/>
<dbReference type="Proteomes" id="UP000635477">
    <property type="component" value="Unassembled WGS sequence"/>
</dbReference>
<dbReference type="Pfam" id="PF00067">
    <property type="entry name" value="p450"/>
    <property type="match status" value="1"/>
</dbReference>
<dbReference type="InterPro" id="IPR001128">
    <property type="entry name" value="Cyt_P450"/>
</dbReference>
<dbReference type="InterPro" id="IPR044926">
    <property type="entry name" value="RGS_subdomain_2"/>
</dbReference>
<keyword evidence="6" id="KW-0560">Oxidoreductase</keyword>
<evidence type="ECO:0000256" key="2">
    <source>
        <dbReference type="ARBA" id="ARBA00010617"/>
    </source>
</evidence>
<evidence type="ECO:0000259" key="9">
    <source>
        <dbReference type="PROSITE" id="PS50132"/>
    </source>
</evidence>
<dbReference type="GO" id="GO:0005506">
    <property type="term" value="F:iron ion binding"/>
    <property type="evidence" value="ECO:0007669"/>
    <property type="project" value="InterPro"/>
</dbReference>
<evidence type="ECO:0000313" key="11">
    <source>
        <dbReference type="EMBL" id="KAF4983952.1"/>
    </source>
</evidence>
<evidence type="ECO:0000256" key="4">
    <source>
        <dbReference type="ARBA" id="ARBA00022723"/>
    </source>
</evidence>
<feature type="binding site" description="axial binding residue" evidence="7">
    <location>
        <position position="895"/>
    </location>
    <ligand>
        <name>heme</name>
        <dbReference type="ChEBI" id="CHEBI:30413"/>
    </ligand>
    <ligandPart>
        <name>Fe</name>
        <dbReference type="ChEBI" id="CHEBI:18248"/>
    </ligandPart>
</feature>
<evidence type="ECO:0000313" key="12">
    <source>
        <dbReference type="Proteomes" id="UP000635477"/>
    </source>
</evidence>
<evidence type="ECO:0000256" key="5">
    <source>
        <dbReference type="ARBA" id="ARBA00023004"/>
    </source>
</evidence>
<evidence type="ECO:0000256" key="7">
    <source>
        <dbReference type="PIRSR" id="PIRSR602403-1"/>
    </source>
</evidence>
<dbReference type="CDD" id="cd11040">
    <property type="entry name" value="CYP7_CYP8-like"/>
    <property type="match status" value="1"/>
</dbReference>
<dbReference type="SMART" id="SM00315">
    <property type="entry name" value="RGS"/>
    <property type="match status" value="1"/>
</dbReference>
<dbReference type="SUPFAM" id="SSF46785">
    <property type="entry name" value="Winged helix' DNA-binding domain"/>
    <property type="match status" value="2"/>
</dbReference>
<dbReference type="Gene3D" id="1.10.167.10">
    <property type="entry name" value="Regulator of G-protein Signalling 4, domain 2"/>
    <property type="match status" value="1"/>
</dbReference>
<evidence type="ECO:0000256" key="1">
    <source>
        <dbReference type="ARBA" id="ARBA00001971"/>
    </source>
</evidence>
<comment type="caution">
    <text evidence="11">The sequence shown here is derived from an EMBL/GenBank/DDBJ whole genome shotgun (WGS) entry which is preliminary data.</text>
</comment>
<keyword evidence="4 7" id="KW-0479">Metal-binding</keyword>
<dbReference type="InterPro" id="IPR053007">
    <property type="entry name" value="CYP450_monoxygenase_sec-met"/>
</dbReference>
<dbReference type="PANTHER" id="PTHR47582:SF1">
    <property type="entry name" value="P450, PUTATIVE (EUROFUNG)-RELATED"/>
    <property type="match status" value="1"/>
</dbReference>
<evidence type="ECO:0000259" key="10">
    <source>
        <dbReference type="PROSITE" id="PS50186"/>
    </source>
</evidence>
<dbReference type="EMBL" id="JABEYC010000040">
    <property type="protein sequence ID" value="KAF4983952.1"/>
    <property type="molecule type" value="Genomic_DNA"/>
</dbReference>
<proteinExistence type="inferred from homology"/>
<dbReference type="PROSITE" id="PS00086">
    <property type="entry name" value="CYTOCHROME_P450"/>
    <property type="match status" value="1"/>
</dbReference>
<dbReference type="InterPro" id="IPR036388">
    <property type="entry name" value="WH-like_DNA-bd_sf"/>
</dbReference>
<dbReference type="GO" id="GO:0004497">
    <property type="term" value="F:monooxygenase activity"/>
    <property type="evidence" value="ECO:0007669"/>
    <property type="project" value="UniProtKB-KW"/>
</dbReference>
<dbReference type="Gene3D" id="1.10.630.10">
    <property type="entry name" value="Cytochrome P450"/>
    <property type="match status" value="1"/>
</dbReference>
<comment type="cofactor">
    <cofactor evidence="1 7">
        <name>heme</name>
        <dbReference type="ChEBI" id="CHEBI:30413"/>
    </cofactor>
</comment>
<dbReference type="InterPro" id="IPR017972">
    <property type="entry name" value="Cyt_P450_CS"/>
</dbReference>
<comment type="similarity">
    <text evidence="2">Belongs to the cytochrome P450 family.</text>
</comment>
<reference evidence="11" key="2">
    <citation type="submission" date="2020-05" db="EMBL/GenBank/DDBJ databases">
        <authorList>
            <person name="Kim H.-S."/>
            <person name="Proctor R.H."/>
            <person name="Brown D.W."/>
        </authorList>
    </citation>
    <scope>NUCLEOTIDE SEQUENCE</scope>
    <source>
        <strain evidence="11">NRRL 22465</strain>
    </source>
</reference>
<dbReference type="InterPro" id="IPR000591">
    <property type="entry name" value="DEP_dom"/>
</dbReference>
<sequence length="983" mass="109021">MSKTTVTQSSSRLLCKASDDGPNSKDLQDLFSALIASLLPLEPHRVRFTKVEHTFLSEHAIHHLGNLKLTQSNRMPDPENPAGTVISTSTTTFSMNKNMAQSLCQRFVDARFIESGDGKKDQIFQQRGGVWRPTSKGTTIFDWFCERNRMYLEELHDLQCLITAPLLYLERDVRTDKPHVDRATIDFVFCRLIGIDGRGKKGPLALTRPDSVSGIRLTPERKVNGRVYQDTFTGQSISDWLRENTTCADMREMVHFASHFVHYNLIEPVTTDMAYMNQFAACKLFQPTPIAIYALSQRGQDLVESNSSSRCSSQGRTDSSSSKGGVAESNRHKLDKILAEPTLRLLFRENLKETFCEESLAFYEQASEFITDSKATLESVERGDKGSADSANELLSQSHIVFNTFLAPGSSREVNINHSLRISLSQRMTKAQSLDSTVADTLKEVTSLLESAQNAVFRLMASDSVPKFINNSAAEKQEYGLQEPQRDSREPPVLPSSIPIIGHMIGLLKHQGSYLKILYDSTSRQLATLPILGGKLYIILDPAIIQSAYRNKRLSFEPFAVEFAQRELLLSDKAFKIVKETSLVPEFFASIHPAMTGANLHLMTANALNYVSGQLGLIGDGGKALDIPNLYLWVRDLMTLATTEALYGPENPIRENPSLIKDLWDFEGGLSMLLLNVFPALTARTAHNARTRLQAALSKYYGANKDDHKDAAQIVKNRANVLRRHGIPDSEVGHFELALLHVATANTIPTLFWFIAQVFTRPELVLRLRSEVLPVAQRGADGHVTIDITTLDQKCPLLVSCYREAIRLSNQAVANRRVLEDTTVSDGKGNSYLLKKGLDVQMPAGVLHTMESVWGQDVHEFDAERFIDKNGKENSDLDKVKRSAFTPFGGGRHLCPGRNFAFAENVGLVACLLVGFDILPLQEGTAAFKVPTMVGCGFSEAAGKPENYGQGFGARIQKKIAAVWRATPLKSDSISLHPASPVE</sequence>
<dbReference type="InterPro" id="IPR058855">
    <property type="entry name" value="RGS1/SST2-like_Fungal-DR"/>
</dbReference>
<name>A0A8H4XPF7_9HYPO</name>
<reference evidence="11" key="1">
    <citation type="journal article" date="2020" name="BMC Genomics">
        <title>Correction to: Identification and distribution of gene clusters required for synthesis of sphingolipid metabolism inhibitors in diverse species of the filamentous fungus Fusarium.</title>
        <authorList>
            <person name="Kim H.S."/>
            <person name="Lohmar J.M."/>
            <person name="Busman M."/>
            <person name="Brown D.W."/>
            <person name="Naumann T.A."/>
            <person name="Divon H.H."/>
            <person name="Lysoe E."/>
            <person name="Uhlig S."/>
            <person name="Proctor R.H."/>
        </authorList>
    </citation>
    <scope>NUCLEOTIDE SEQUENCE</scope>
    <source>
        <strain evidence="11">NRRL 22465</strain>
    </source>
</reference>
<feature type="compositionally biased region" description="Low complexity" evidence="8">
    <location>
        <begin position="305"/>
        <end position="322"/>
    </location>
</feature>
<accession>A0A8H4XPF7</accession>
<dbReference type="GO" id="GO:0009968">
    <property type="term" value="P:negative regulation of signal transduction"/>
    <property type="evidence" value="ECO:0007669"/>
    <property type="project" value="UniProtKB-KW"/>
</dbReference>
<dbReference type="InterPro" id="IPR002403">
    <property type="entry name" value="Cyt_P450_E_grp-IV"/>
</dbReference>
<dbReference type="PRINTS" id="PR00465">
    <property type="entry name" value="EP450IV"/>
</dbReference>
<dbReference type="InterPro" id="IPR036396">
    <property type="entry name" value="Cyt_P450_sf"/>
</dbReference>
<keyword evidence="6" id="KW-0503">Monooxygenase</keyword>
<feature type="domain" description="DEP" evidence="10">
    <location>
        <begin position="211"/>
        <end position="297"/>
    </location>
</feature>
<dbReference type="Pfam" id="PF00610">
    <property type="entry name" value="DEP"/>
    <property type="match status" value="1"/>
</dbReference>
<dbReference type="AlphaFoldDB" id="A0A8H4XPF7"/>
<dbReference type="SMART" id="SM00049">
    <property type="entry name" value="DEP"/>
    <property type="match status" value="2"/>
</dbReference>
<keyword evidence="7" id="KW-0349">Heme</keyword>
<protein>
    <recommendedName>
        <fullName evidence="13">Prostacyclin synthase</fullName>
    </recommendedName>
</protein>
<keyword evidence="12" id="KW-1185">Reference proteome</keyword>
<evidence type="ECO:0000256" key="8">
    <source>
        <dbReference type="SAM" id="MobiDB-lite"/>
    </source>
</evidence>
<dbReference type="CDD" id="cd04450">
    <property type="entry name" value="DEP_RGS7-like"/>
    <property type="match status" value="1"/>
</dbReference>
<feature type="region of interest" description="Disordered" evidence="8">
    <location>
        <begin position="304"/>
        <end position="330"/>
    </location>
</feature>
<dbReference type="Pfam" id="PF25889">
    <property type="entry name" value="WHD_Fungal_DR"/>
    <property type="match status" value="1"/>
</dbReference>
<dbReference type="PROSITE" id="PS50186">
    <property type="entry name" value="DEP"/>
    <property type="match status" value="1"/>
</dbReference>
<dbReference type="GO" id="GO:0016705">
    <property type="term" value="F:oxidoreductase activity, acting on paired donors, with incorporation or reduction of molecular oxygen"/>
    <property type="evidence" value="ECO:0007669"/>
    <property type="project" value="InterPro"/>
</dbReference>
<dbReference type="InterPro" id="IPR016137">
    <property type="entry name" value="RGS"/>
</dbReference>
<evidence type="ECO:0008006" key="13">
    <source>
        <dbReference type="Google" id="ProtNLM"/>
    </source>
</evidence>
<dbReference type="Pfam" id="PF00615">
    <property type="entry name" value="RGS"/>
    <property type="match status" value="1"/>
</dbReference>
<dbReference type="InterPro" id="IPR036390">
    <property type="entry name" value="WH_DNA-bd_sf"/>
</dbReference>